<evidence type="ECO:0000256" key="2">
    <source>
        <dbReference type="SAM" id="SignalP"/>
    </source>
</evidence>
<feature type="compositionally biased region" description="Basic residues" evidence="1">
    <location>
        <begin position="47"/>
        <end position="62"/>
    </location>
</feature>
<reference evidence="3 4" key="1">
    <citation type="submission" date="2018-06" db="EMBL/GenBank/DDBJ databases">
        <title>Genomic Encyclopedia of Type Strains, Phase III (KMG-III): the genomes of soil and plant-associated and newly described type strains.</title>
        <authorList>
            <person name="Whitman W."/>
        </authorList>
    </citation>
    <scope>NUCLEOTIDE SEQUENCE [LARGE SCALE GENOMIC DNA]</scope>
    <source>
        <strain evidence="3 4">LMG 23644</strain>
    </source>
</reference>
<evidence type="ECO:0000313" key="3">
    <source>
        <dbReference type="EMBL" id="RAS31946.1"/>
    </source>
</evidence>
<keyword evidence="2" id="KW-0732">Signal</keyword>
<accession>A0A329CAE4</accession>
<sequence>MRKLMSLMLLAATAATFVPASAEAHSHSRVVCKRVWVHGRLVKRCRRVPPPHHYHHHRRPPPHHGPSPYHR</sequence>
<organism evidence="3 4">
    <name type="scientific">Paraburkholderia bryophila</name>
    <dbReference type="NCBI Taxonomy" id="420952"/>
    <lineage>
        <taxon>Bacteria</taxon>
        <taxon>Pseudomonadati</taxon>
        <taxon>Pseudomonadota</taxon>
        <taxon>Betaproteobacteria</taxon>
        <taxon>Burkholderiales</taxon>
        <taxon>Burkholderiaceae</taxon>
        <taxon>Paraburkholderia</taxon>
    </lineage>
</organism>
<feature type="region of interest" description="Disordered" evidence="1">
    <location>
        <begin position="47"/>
        <end position="71"/>
    </location>
</feature>
<protein>
    <submittedName>
        <fullName evidence="3">Uncharacterized protein</fullName>
    </submittedName>
</protein>
<dbReference type="Proteomes" id="UP000248918">
    <property type="component" value="Unassembled WGS sequence"/>
</dbReference>
<gene>
    <name evidence="3" type="ORF">BX591_10851</name>
</gene>
<dbReference type="RefSeq" id="WP_111932213.1">
    <property type="nucleotide sequence ID" value="NZ_CADFFP010000009.1"/>
</dbReference>
<proteinExistence type="predicted"/>
<feature type="signal peptide" evidence="2">
    <location>
        <begin position="1"/>
        <end position="24"/>
    </location>
</feature>
<name>A0A329CAE4_9BURK</name>
<evidence type="ECO:0000313" key="4">
    <source>
        <dbReference type="Proteomes" id="UP000248918"/>
    </source>
</evidence>
<feature type="chain" id="PRO_5016267620" evidence="2">
    <location>
        <begin position="25"/>
        <end position="71"/>
    </location>
</feature>
<evidence type="ECO:0000256" key="1">
    <source>
        <dbReference type="SAM" id="MobiDB-lite"/>
    </source>
</evidence>
<dbReference type="AlphaFoldDB" id="A0A329CAE4"/>
<dbReference type="EMBL" id="QLTK01000008">
    <property type="protein sequence ID" value="RAS31946.1"/>
    <property type="molecule type" value="Genomic_DNA"/>
</dbReference>
<comment type="caution">
    <text evidence="3">The sequence shown here is derived from an EMBL/GenBank/DDBJ whole genome shotgun (WGS) entry which is preliminary data.</text>
</comment>